<gene>
    <name evidence="1" type="ORF">EZS28_048681</name>
</gene>
<protein>
    <submittedName>
        <fullName evidence="1">Uncharacterized protein</fullName>
    </submittedName>
</protein>
<evidence type="ECO:0000313" key="2">
    <source>
        <dbReference type="Proteomes" id="UP000324800"/>
    </source>
</evidence>
<name>A0A5J4TDS4_9EUKA</name>
<organism evidence="1 2">
    <name type="scientific">Streblomastix strix</name>
    <dbReference type="NCBI Taxonomy" id="222440"/>
    <lineage>
        <taxon>Eukaryota</taxon>
        <taxon>Metamonada</taxon>
        <taxon>Preaxostyla</taxon>
        <taxon>Oxymonadida</taxon>
        <taxon>Streblomastigidae</taxon>
        <taxon>Streblomastix</taxon>
    </lineage>
</organism>
<accession>A0A5J4TDS4</accession>
<proteinExistence type="predicted"/>
<reference evidence="1 2" key="1">
    <citation type="submission" date="2019-03" db="EMBL/GenBank/DDBJ databases">
        <title>Single cell metagenomics reveals metabolic interactions within the superorganism composed of flagellate Streblomastix strix and complex community of Bacteroidetes bacteria on its surface.</title>
        <authorList>
            <person name="Treitli S.C."/>
            <person name="Kolisko M."/>
            <person name="Husnik F."/>
            <person name="Keeling P."/>
            <person name="Hampl V."/>
        </authorList>
    </citation>
    <scope>NUCLEOTIDE SEQUENCE [LARGE SCALE GENOMIC DNA]</scope>
    <source>
        <strain evidence="1">ST1C</strain>
    </source>
</reference>
<sequence length="67" mass="7713">MAGQIPVEVEIRSTFRSFEKLRSGRQRIMTIEDAYGVVCRENETILTRINQKNTRGMLERLQINGGT</sequence>
<evidence type="ECO:0000313" key="1">
    <source>
        <dbReference type="EMBL" id="KAA6355791.1"/>
    </source>
</evidence>
<comment type="caution">
    <text evidence="1">The sequence shown here is derived from an EMBL/GenBank/DDBJ whole genome shotgun (WGS) entry which is preliminary data.</text>
</comment>
<dbReference type="AlphaFoldDB" id="A0A5J4TDS4"/>
<feature type="non-terminal residue" evidence="1">
    <location>
        <position position="67"/>
    </location>
</feature>
<dbReference type="Proteomes" id="UP000324800">
    <property type="component" value="Unassembled WGS sequence"/>
</dbReference>
<dbReference type="EMBL" id="SNRW01034036">
    <property type="protein sequence ID" value="KAA6355791.1"/>
    <property type="molecule type" value="Genomic_DNA"/>
</dbReference>